<dbReference type="EMBL" id="JAFKCZ010000020">
    <property type="protein sequence ID" value="MBN7798895.1"/>
    <property type="molecule type" value="Genomic_DNA"/>
</dbReference>
<protein>
    <submittedName>
        <fullName evidence="2">Uncharacterized protein</fullName>
    </submittedName>
</protein>
<keyword evidence="3" id="KW-1185">Reference proteome</keyword>
<evidence type="ECO:0000313" key="2">
    <source>
        <dbReference type="EMBL" id="MBN7798895.1"/>
    </source>
</evidence>
<evidence type="ECO:0000256" key="1">
    <source>
        <dbReference type="SAM" id="MobiDB-lite"/>
    </source>
</evidence>
<comment type="caution">
    <text evidence="2">The sequence shown here is derived from an EMBL/GenBank/DDBJ whole genome shotgun (WGS) entry which is preliminary data.</text>
</comment>
<reference evidence="2" key="1">
    <citation type="submission" date="2021-02" db="EMBL/GenBank/DDBJ databases">
        <title>PHA producing bacteria isolated from coastal sediment in Guangdong, Shenzhen.</title>
        <authorList>
            <person name="Zheng W."/>
            <person name="Yu S."/>
            <person name="Huang Y."/>
        </authorList>
    </citation>
    <scope>NUCLEOTIDE SEQUENCE</scope>
    <source>
        <strain evidence="2">TN14-10</strain>
    </source>
</reference>
<dbReference type="RefSeq" id="WP_206562344.1">
    <property type="nucleotide sequence ID" value="NZ_JAFKCZ010000020.1"/>
</dbReference>
<name>A0A939DIS5_9GAMM</name>
<dbReference type="AlphaFoldDB" id="A0A939DIS5"/>
<accession>A0A939DIS5</accession>
<organism evidence="2 3">
    <name type="scientific">Parahaliea mediterranea</name>
    <dbReference type="NCBI Taxonomy" id="651086"/>
    <lineage>
        <taxon>Bacteria</taxon>
        <taxon>Pseudomonadati</taxon>
        <taxon>Pseudomonadota</taxon>
        <taxon>Gammaproteobacteria</taxon>
        <taxon>Cellvibrionales</taxon>
        <taxon>Halieaceae</taxon>
        <taxon>Parahaliea</taxon>
    </lineage>
</organism>
<sequence>MSDVFVIRNQHGHYWGKSKAWVDGSDPRAVLRVKHQDEGINTLVELSAKDVTLRGEVMPAELGPKGEPVLEVSDTPLPQPVAEADGGADAGDSDSAARGAEA</sequence>
<evidence type="ECO:0000313" key="3">
    <source>
        <dbReference type="Proteomes" id="UP000664303"/>
    </source>
</evidence>
<proteinExistence type="predicted"/>
<feature type="compositionally biased region" description="Low complexity" evidence="1">
    <location>
        <begin position="93"/>
        <end position="102"/>
    </location>
</feature>
<dbReference type="Proteomes" id="UP000664303">
    <property type="component" value="Unassembled WGS sequence"/>
</dbReference>
<feature type="region of interest" description="Disordered" evidence="1">
    <location>
        <begin position="60"/>
        <end position="102"/>
    </location>
</feature>
<gene>
    <name evidence="2" type="ORF">JYP50_20015</name>
</gene>